<dbReference type="InterPro" id="IPR050922">
    <property type="entry name" value="LytR/CpsA/Psr_CW_biosynth"/>
</dbReference>
<name>A0A2I1MTI6_9LACT</name>
<accession>A0A2I1MTI6</accession>
<dbReference type="InterPro" id="IPR004474">
    <property type="entry name" value="LytR_CpsA_psr"/>
</dbReference>
<evidence type="ECO:0000313" key="5">
    <source>
        <dbReference type="Proteomes" id="UP000234239"/>
    </source>
</evidence>
<evidence type="ECO:0000256" key="1">
    <source>
        <dbReference type="ARBA" id="ARBA00006068"/>
    </source>
</evidence>
<dbReference type="Pfam" id="PF03816">
    <property type="entry name" value="LytR_cpsA_psr"/>
    <property type="match status" value="1"/>
</dbReference>
<proteinExistence type="inferred from homology"/>
<dbReference type="Proteomes" id="UP000234239">
    <property type="component" value="Unassembled WGS sequence"/>
</dbReference>
<reference evidence="4 5" key="1">
    <citation type="submission" date="2017-12" db="EMBL/GenBank/DDBJ databases">
        <title>Phylogenetic diversity of female urinary microbiome.</title>
        <authorList>
            <person name="Thomas-White K."/>
            <person name="Wolfe A.J."/>
        </authorList>
    </citation>
    <scope>NUCLEOTIDE SEQUENCE [LARGE SCALE GENOMIC DNA]</scope>
    <source>
        <strain evidence="4 5">UMB0139</strain>
    </source>
</reference>
<dbReference type="NCBIfam" id="TIGR00350">
    <property type="entry name" value="lytR_cpsA_psr"/>
    <property type="match status" value="1"/>
</dbReference>
<dbReference type="PANTHER" id="PTHR33392:SF6">
    <property type="entry name" value="POLYISOPRENYL-TEICHOIC ACID--PEPTIDOGLYCAN TEICHOIC ACID TRANSFERASE TAGU"/>
    <property type="match status" value="1"/>
</dbReference>
<dbReference type="AlphaFoldDB" id="A0A2I1MTI6"/>
<keyword evidence="2" id="KW-0812">Transmembrane</keyword>
<organism evidence="4 5">
    <name type="scientific">Aerococcus sanguinicola</name>
    <dbReference type="NCBI Taxonomy" id="119206"/>
    <lineage>
        <taxon>Bacteria</taxon>
        <taxon>Bacillati</taxon>
        <taxon>Bacillota</taxon>
        <taxon>Bacilli</taxon>
        <taxon>Lactobacillales</taxon>
        <taxon>Aerococcaceae</taxon>
        <taxon>Aerococcus</taxon>
    </lineage>
</organism>
<protein>
    <submittedName>
        <fullName evidence="4">LytR family transcriptional regulator</fullName>
    </submittedName>
</protein>
<feature type="transmembrane region" description="Helical" evidence="2">
    <location>
        <begin position="21"/>
        <end position="44"/>
    </location>
</feature>
<comment type="caution">
    <text evidence="4">The sequence shown here is derived from an EMBL/GenBank/DDBJ whole genome shotgun (WGS) entry which is preliminary data.</text>
</comment>
<keyword evidence="2" id="KW-1133">Transmembrane helix</keyword>
<dbReference type="PANTHER" id="PTHR33392">
    <property type="entry name" value="POLYISOPRENYL-TEICHOIC ACID--PEPTIDOGLYCAN TEICHOIC ACID TRANSFERASE TAGU"/>
    <property type="match status" value="1"/>
</dbReference>
<gene>
    <name evidence="4" type="ORF">CYJ28_02505</name>
</gene>
<sequence length="322" mass="35683">MIERKGMMPQRDHYRRHKRRIWPWILAGLALLVLIVLGGTYFGAKQVADDLYAPTQGRDQAKESAERNPKLGEDPISVLLVGMDSGNGRTTGEQNTDALILLTLNPKTGSAKMLSIPRDTYSEQVGTKINAAYGQGGIEATIGAVQELLNVPVDYYALVNMTGLVNIVDSLGGIQVDNPLSFSNMGYSFPQGRITLHDGQEAMAYIRMRYEDPEGDFGRARREQVVLRGILDSLRSVQSLTHLKDLSDIVRQNVRTDLQLSDMMVLAKDYRNTADAIEQGVLKGTDDMSTGTYLSIVSEEDRQEASNRLRQHLELPKASLSD</sequence>
<comment type="similarity">
    <text evidence="1">Belongs to the LytR/CpsA/Psr (LCP) family.</text>
</comment>
<evidence type="ECO:0000259" key="3">
    <source>
        <dbReference type="Pfam" id="PF03816"/>
    </source>
</evidence>
<evidence type="ECO:0000313" key="4">
    <source>
        <dbReference type="EMBL" id="PKZ23444.1"/>
    </source>
</evidence>
<keyword evidence="2" id="KW-0472">Membrane</keyword>
<dbReference type="EMBL" id="PKGY01000001">
    <property type="protein sequence ID" value="PKZ23444.1"/>
    <property type="molecule type" value="Genomic_DNA"/>
</dbReference>
<feature type="domain" description="Cell envelope-related transcriptional attenuator" evidence="3">
    <location>
        <begin position="95"/>
        <end position="234"/>
    </location>
</feature>
<evidence type="ECO:0000256" key="2">
    <source>
        <dbReference type="SAM" id="Phobius"/>
    </source>
</evidence>
<dbReference type="OrthoDB" id="27330at2"/>
<dbReference type="RefSeq" id="WP_083272342.1">
    <property type="nucleotide sequence ID" value="NZ_CAJHKM010000002.1"/>
</dbReference>
<dbReference type="Gene3D" id="3.40.630.190">
    <property type="entry name" value="LCP protein"/>
    <property type="match status" value="1"/>
</dbReference>